<dbReference type="SUPFAM" id="SSF52172">
    <property type="entry name" value="CheY-like"/>
    <property type="match status" value="1"/>
</dbReference>
<evidence type="ECO:0000313" key="7">
    <source>
        <dbReference type="Proteomes" id="UP000245845"/>
    </source>
</evidence>
<name>A0A2Y9BFN1_9FIRM</name>
<dbReference type="OrthoDB" id="3190595at2"/>
<comment type="caution">
    <text evidence="6">The sequence shown here is derived from an EMBL/GenBank/DDBJ whole genome shotgun (WGS) entry which is preliminary data.</text>
</comment>
<dbReference type="AlphaFoldDB" id="A0A2Y9BFN1"/>
<dbReference type="PANTHER" id="PTHR35807:SF1">
    <property type="entry name" value="TRANSCRIPTIONAL REGULATOR REDD"/>
    <property type="match status" value="1"/>
</dbReference>
<dbReference type="Pfam" id="PF00072">
    <property type="entry name" value="Response_reg"/>
    <property type="match status" value="1"/>
</dbReference>
<reference evidence="6 7" key="1">
    <citation type="submission" date="2018-05" db="EMBL/GenBank/DDBJ databases">
        <title>The Hungate 1000. A catalogue of reference genomes from the rumen microbiome.</title>
        <authorList>
            <person name="Kelly W."/>
        </authorList>
    </citation>
    <scope>NUCLEOTIDE SEQUENCE [LARGE SCALE GENOMIC DNA]</scope>
    <source>
        <strain evidence="6 7">NLAE-zl-C242</strain>
    </source>
</reference>
<dbReference type="InterPro" id="IPR036388">
    <property type="entry name" value="WH-like_DNA-bd_sf"/>
</dbReference>
<dbReference type="EMBL" id="QGDL01000005">
    <property type="protein sequence ID" value="PWJ29909.1"/>
    <property type="molecule type" value="Genomic_DNA"/>
</dbReference>
<keyword evidence="7" id="KW-1185">Reference proteome</keyword>
<comment type="function">
    <text evidence="3">May play the central regulatory role in sporulation. It may be an element of the effector pathway responsible for the activation of sporulation genes in response to nutritional stress. Spo0A may act in concert with spo0H (a sigma factor) to control the expression of some genes that are critical to the sporulation process.</text>
</comment>
<proteinExistence type="predicted"/>
<keyword evidence="4" id="KW-0597">Phosphoprotein</keyword>
<gene>
    <name evidence="6" type="ORF">A8806_105212</name>
</gene>
<dbReference type="PROSITE" id="PS50110">
    <property type="entry name" value="RESPONSE_REGULATORY"/>
    <property type="match status" value="1"/>
</dbReference>
<dbReference type="SMART" id="SM00448">
    <property type="entry name" value="REC"/>
    <property type="match status" value="1"/>
</dbReference>
<dbReference type="PANTHER" id="PTHR35807">
    <property type="entry name" value="TRANSCRIPTIONAL REGULATOR REDD-RELATED"/>
    <property type="match status" value="1"/>
</dbReference>
<dbReference type="GO" id="GO:0003677">
    <property type="term" value="F:DNA binding"/>
    <property type="evidence" value="ECO:0007669"/>
    <property type="project" value="UniProtKB-KW"/>
</dbReference>
<evidence type="ECO:0000256" key="3">
    <source>
        <dbReference type="ARBA" id="ARBA00024867"/>
    </source>
</evidence>
<evidence type="ECO:0000256" key="2">
    <source>
        <dbReference type="ARBA" id="ARBA00023125"/>
    </source>
</evidence>
<organism evidence="6 7">
    <name type="scientific">Faecalicatena orotica</name>
    <dbReference type="NCBI Taxonomy" id="1544"/>
    <lineage>
        <taxon>Bacteria</taxon>
        <taxon>Bacillati</taxon>
        <taxon>Bacillota</taxon>
        <taxon>Clostridia</taxon>
        <taxon>Lachnospirales</taxon>
        <taxon>Lachnospiraceae</taxon>
        <taxon>Faecalicatena</taxon>
    </lineage>
</organism>
<dbReference type="GO" id="GO:0000160">
    <property type="term" value="P:phosphorelay signal transduction system"/>
    <property type="evidence" value="ECO:0007669"/>
    <property type="project" value="InterPro"/>
</dbReference>
<dbReference type="InterPro" id="IPR001789">
    <property type="entry name" value="Sig_transdc_resp-reg_receiver"/>
</dbReference>
<dbReference type="GO" id="GO:0006355">
    <property type="term" value="P:regulation of DNA-templated transcription"/>
    <property type="evidence" value="ECO:0007669"/>
    <property type="project" value="InterPro"/>
</dbReference>
<accession>A0A2Y9BFN1</accession>
<sequence length="263" mass="29843">MIFIAVDDEPIVLSVLTRVLAEAEPSSDIHSFGSARKVLAALEGGLRPDVAFLDIEMFGMNGLELAKHIREVSNKTNIVFVTGYPQYALEAYRLHARGYLLKPVSVKKVRAELEELKSPPLQDYGRIHVQTFGNFEIFADGKPLHFKHSKTKELLAFLIDRRGSAVNTSELCAVLWEQKPDSRSVRSHLRTLIADLNHTLSDAGAEEILIKKRNSFSIDCQQLDCDLYDFLRRETYAVNSYNGEYMSQYSWAEMTLATLEQRE</sequence>
<dbReference type="InterPro" id="IPR051677">
    <property type="entry name" value="AfsR-DnrI-RedD_regulator"/>
</dbReference>
<evidence type="ECO:0000256" key="1">
    <source>
        <dbReference type="ARBA" id="ARBA00018672"/>
    </source>
</evidence>
<dbReference type="RefSeq" id="WP_109731038.1">
    <property type="nucleotide sequence ID" value="NZ_BAAACK010000018.1"/>
</dbReference>
<feature type="modified residue" description="4-aspartylphosphate" evidence="4">
    <location>
        <position position="54"/>
    </location>
</feature>
<keyword evidence="2" id="KW-0238">DNA-binding</keyword>
<dbReference type="Proteomes" id="UP000245845">
    <property type="component" value="Unassembled WGS sequence"/>
</dbReference>
<dbReference type="SUPFAM" id="SSF46894">
    <property type="entry name" value="C-terminal effector domain of the bipartite response regulators"/>
    <property type="match status" value="1"/>
</dbReference>
<dbReference type="InterPro" id="IPR016032">
    <property type="entry name" value="Sig_transdc_resp-reg_C-effctor"/>
</dbReference>
<evidence type="ECO:0000256" key="4">
    <source>
        <dbReference type="PROSITE-ProRule" id="PRU00169"/>
    </source>
</evidence>
<dbReference type="Gene3D" id="3.40.50.2300">
    <property type="match status" value="1"/>
</dbReference>
<protein>
    <recommendedName>
        <fullName evidence="1">Stage 0 sporulation protein A homolog</fullName>
    </recommendedName>
</protein>
<dbReference type="InterPro" id="IPR011006">
    <property type="entry name" value="CheY-like_superfamily"/>
</dbReference>
<evidence type="ECO:0000259" key="5">
    <source>
        <dbReference type="PROSITE" id="PS50110"/>
    </source>
</evidence>
<evidence type="ECO:0000313" key="6">
    <source>
        <dbReference type="EMBL" id="PWJ29909.1"/>
    </source>
</evidence>
<feature type="domain" description="Response regulatory" evidence="5">
    <location>
        <begin position="2"/>
        <end position="117"/>
    </location>
</feature>
<dbReference type="Gene3D" id="1.10.10.10">
    <property type="entry name" value="Winged helix-like DNA-binding domain superfamily/Winged helix DNA-binding domain"/>
    <property type="match status" value="1"/>
</dbReference>